<dbReference type="EMBL" id="FMSV02000125">
    <property type="protein sequence ID" value="SEH04844.1"/>
    <property type="molecule type" value="Genomic_DNA"/>
</dbReference>
<dbReference type="Proteomes" id="UP000236724">
    <property type="component" value="Unassembled WGS sequence"/>
</dbReference>
<evidence type="ECO:0000313" key="7">
    <source>
        <dbReference type="Proteomes" id="UP000236724"/>
    </source>
</evidence>
<evidence type="ECO:0000256" key="3">
    <source>
        <dbReference type="ARBA" id="ARBA00022737"/>
    </source>
</evidence>
<dbReference type="AlphaFoldDB" id="A0A1H6F725"/>
<keyword evidence="3" id="KW-0677">Repeat</keyword>
<comment type="pathway">
    <text evidence="1">Protein modification; protein glycosylation.</text>
</comment>
<keyword evidence="7" id="KW-1185">Reference proteome</keyword>
<dbReference type="GO" id="GO:0016757">
    <property type="term" value="F:glycosyltransferase activity"/>
    <property type="evidence" value="ECO:0007669"/>
    <property type="project" value="TreeGrafter"/>
</dbReference>
<accession>A0A1H6F725</accession>
<evidence type="ECO:0000256" key="4">
    <source>
        <dbReference type="ARBA" id="ARBA00022803"/>
    </source>
</evidence>
<keyword evidence="2" id="KW-0808">Transferase</keyword>
<organism evidence="6 7">
    <name type="scientific">Candidatus Venteria ishoeyi</name>
    <dbReference type="NCBI Taxonomy" id="1899563"/>
    <lineage>
        <taxon>Bacteria</taxon>
        <taxon>Pseudomonadati</taxon>
        <taxon>Pseudomonadota</taxon>
        <taxon>Gammaproteobacteria</taxon>
        <taxon>Thiotrichales</taxon>
        <taxon>Thiotrichaceae</taxon>
        <taxon>Venteria</taxon>
    </lineage>
</organism>
<evidence type="ECO:0000256" key="2">
    <source>
        <dbReference type="ARBA" id="ARBA00022679"/>
    </source>
</evidence>
<dbReference type="Gene3D" id="1.25.40.10">
    <property type="entry name" value="Tetratricopeptide repeat domain"/>
    <property type="match status" value="1"/>
</dbReference>
<evidence type="ECO:0000259" key="5">
    <source>
        <dbReference type="Pfam" id="PF13844"/>
    </source>
</evidence>
<evidence type="ECO:0000256" key="1">
    <source>
        <dbReference type="ARBA" id="ARBA00004922"/>
    </source>
</evidence>
<sequence length="476" mass="53775">MTEANIACREALRLQPDLFKTLAMLSYNLQKICAWQEWQPLSQQLIQATAAGKDYEILPFDFMSLSDDPALQQVCTRHHAVRKIEPFKPLSPVSPVIHQHGKLRIAYLSADFRKHPLSYLMAGVFELHDREHFEIIAYSIGPDDDSDIRKRIKTGFDRFEEVQALSIEQLAAQIRADKVDILVDLTGYTSHSRSAVLALRPAPVQVQYLGYPGTLGTRHVDYVIADKTIIPEKDFEFFDEKVVWMPDTYWPFDRQLAVAEIPTRSEAGLPEQGFVWCCFNNSYKITPEIFSLWMRLLQAVPGSILWLMESNSWMVENLRSEAQNRGVDPQRLIFAPKKPLAEHLARTALADLFLDTLIYNAHTTMSDALWAGVPAITCMGKSFAARVGASLLQAAGLPELITNNLQDYENLALSLARNPDKLAAIKHQLKTNRDSCALFNTPMFVKHLETAYEMMWARAKQGLPPAHIQVPSAPGN</sequence>
<dbReference type="GO" id="GO:0006493">
    <property type="term" value="P:protein O-linked glycosylation"/>
    <property type="evidence" value="ECO:0007669"/>
    <property type="project" value="TreeGrafter"/>
</dbReference>
<proteinExistence type="predicted"/>
<dbReference type="PANTHER" id="PTHR44998">
    <property type="match status" value="1"/>
</dbReference>
<feature type="domain" description="O-GlcNAc transferase C-terminal" evidence="5">
    <location>
        <begin position="261"/>
        <end position="447"/>
    </location>
</feature>
<name>A0A1H6F725_9GAMM</name>
<feature type="domain" description="O-GlcNAc transferase C-terminal" evidence="5">
    <location>
        <begin position="96"/>
        <end position="253"/>
    </location>
</feature>
<dbReference type="Gene3D" id="3.40.50.2000">
    <property type="entry name" value="Glycogen Phosphorylase B"/>
    <property type="match status" value="1"/>
</dbReference>
<dbReference type="Pfam" id="PF13844">
    <property type="entry name" value="Glyco_transf_41"/>
    <property type="match status" value="2"/>
</dbReference>
<evidence type="ECO:0000313" key="6">
    <source>
        <dbReference type="EMBL" id="SEH04844.1"/>
    </source>
</evidence>
<dbReference type="InterPro" id="IPR029489">
    <property type="entry name" value="OGT/SEC/SPY_C"/>
</dbReference>
<gene>
    <name evidence="6" type="ORF">MBHS_00696</name>
</gene>
<protein>
    <recommendedName>
        <fullName evidence="5">O-GlcNAc transferase C-terminal domain-containing protein</fullName>
    </recommendedName>
</protein>
<reference evidence="6 7" key="1">
    <citation type="submission" date="2016-10" db="EMBL/GenBank/DDBJ databases">
        <authorList>
            <person name="de Groot N.N."/>
        </authorList>
    </citation>
    <scope>NUCLEOTIDE SEQUENCE [LARGE SCALE GENOMIC DNA]</scope>
    <source>
        <strain evidence="6">MBHS1</strain>
    </source>
</reference>
<dbReference type="PANTHER" id="PTHR44998:SF1">
    <property type="entry name" value="UDP-N-ACETYLGLUCOSAMINE--PEPTIDE N-ACETYLGLUCOSAMINYLTRANSFERASE 110 KDA SUBUNIT"/>
    <property type="match status" value="1"/>
</dbReference>
<keyword evidence="4" id="KW-0802">TPR repeat</keyword>
<dbReference type="InterPro" id="IPR011990">
    <property type="entry name" value="TPR-like_helical_dom_sf"/>
</dbReference>
<dbReference type="Gene3D" id="3.40.50.11380">
    <property type="match status" value="1"/>
</dbReference>
<dbReference type="SUPFAM" id="SSF53756">
    <property type="entry name" value="UDP-Glycosyltransferase/glycogen phosphorylase"/>
    <property type="match status" value="1"/>
</dbReference>